<accession>A0A544TK69</accession>
<dbReference type="Pfam" id="PF02620">
    <property type="entry name" value="YceD"/>
    <property type="match status" value="1"/>
</dbReference>
<dbReference type="EMBL" id="VDGI01000024">
    <property type="protein sequence ID" value="TQR17832.1"/>
    <property type="molecule type" value="Genomic_DNA"/>
</dbReference>
<dbReference type="RefSeq" id="WP_142643894.1">
    <property type="nucleotide sequence ID" value="NZ_VDGI01000024.1"/>
</dbReference>
<evidence type="ECO:0008006" key="4">
    <source>
        <dbReference type="Google" id="ProtNLM"/>
    </source>
</evidence>
<reference evidence="2 3" key="1">
    <citation type="submission" date="2019-06" db="EMBL/GenBank/DDBJ databases">
        <title>Psychrobacillus vulpis sp. nov., a new species isolated from feces of a red fox that inhabits in The Tablas de Daimiel Natural Park, Albacete, Spain.</title>
        <authorList>
            <person name="Rodriguez M."/>
            <person name="Reina J.C."/>
            <person name="Bejar V."/>
            <person name="Llamas I."/>
        </authorList>
    </citation>
    <scope>NUCLEOTIDE SEQUENCE [LARGE SCALE GENOMIC DNA]</scope>
    <source>
        <strain evidence="2 3">Z8</strain>
    </source>
</reference>
<organism evidence="2 3">
    <name type="scientific">Psychrobacillus vulpis</name>
    <dbReference type="NCBI Taxonomy" id="2325572"/>
    <lineage>
        <taxon>Bacteria</taxon>
        <taxon>Bacillati</taxon>
        <taxon>Bacillota</taxon>
        <taxon>Bacilli</taxon>
        <taxon>Bacillales</taxon>
        <taxon>Bacillaceae</taxon>
        <taxon>Psychrobacillus</taxon>
    </lineage>
</organism>
<dbReference type="AlphaFoldDB" id="A0A544TK69"/>
<evidence type="ECO:0000256" key="1">
    <source>
        <dbReference type="SAM" id="MobiDB-lite"/>
    </source>
</evidence>
<feature type="compositionally biased region" description="Acidic residues" evidence="1">
    <location>
        <begin position="146"/>
        <end position="156"/>
    </location>
</feature>
<dbReference type="OrthoDB" id="9790372at2"/>
<sequence length="177" mass="20321">MKWAIHQLAKYRDNGMTLDEFVSLENVKKRNQDVRNISPVHVEGHCTFGAAQMTCHFQLSGTLTLPCARTWEDVEYPFEIQSVEIFSWSENASAFDYDNMHIVEGDVIDADPVLEELVLLEIPMQVFKEGADQFKHEGGSGWTYTTDDDLNDLQEDDQPKLDPRLAELAKYFDQTDE</sequence>
<protein>
    <recommendedName>
        <fullName evidence="4">DUF177 domain-containing protein</fullName>
    </recommendedName>
</protein>
<dbReference type="InterPro" id="IPR003772">
    <property type="entry name" value="YceD"/>
</dbReference>
<name>A0A544TK69_9BACI</name>
<feature type="region of interest" description="Disordered" evidence="1">
    <location>
        <begin position="138"/>
        <end position="159"/>
    </location>
</feature>
<gene>
    <name evidence="2" type="ORF">FG384_17065</name>
</gene>
<comment type="caution">
    <text evidence="2">The sequence shown here is derived from an EMBL/GenBank/DDBJ whole genome shotgun (WGS) entry which is preliminary data.</text>
</comment>
<evidence type="ECO:0000313" key="3">
    <source>
        <dbReference type="Proteomes" id="UP000316626"/>
    </source>
</evidence>
<dbReference type="Proteomes" id="UP000316626">
    <property type="component" value="Unassembled WGS sequence"/>
</dbReference>
<proteinExistence type="predicted"/>
<keyword evidence="3" id="KW-1185">Reference proteome</keyword>
<evidence type="ECO:0000313" key="2">
    <source>
        <dbReference type="EMBL" id="TQR17832.1"/>
    </source>
</evidence>